<dbReference type="Proteomes" id="UP000703269">
    <property type="component" value="Unassembled WGS sequence"/>
</dbReference>
<dbReference type="AlphaFoldDB" id="A0A9P3LF12"/>
<proteinExistence type="predicted"/>
<protein>
    <recommendedName>
        <fullName evidence="3">BTB domain-containing protein</fullName>
    </recommendedName>
</protein>
<gene>
    <name evidence="1" type="ORF">PsYK624_082920</name>
</gene>
<sequence length="247" mass="27454">MSAGSSSHASATQALEISSKYFFEDLFLQVENTLYKVNRRDFEEGSVVFRDMFQLPNGGKTVEGCSAEKPIVLESIKAADMDHFLAAIYPRPFKGIDYYLSLDAWKAVYKLAELWQFSYMHKRALVALKDNMVTAPGVDAIRIYAELALDLDQVFVAAVRKLVVRQEDISEEEARSLELATVMRICKLRGWYAALGPLSTATGTVDAEVRQAWKMPPPPPAALPLFGIDLANPRKRRSSGNIWGGSG</sequence>
<name>A0A9P3LF12_9APHY</name>
<accession>A0A9P3LF12</accession>
<keyword evidence="2" id="KW-1185">Reference proteome</keyword>
<evidence type="ECO:0000313" key="1">
    <source>
        <dbReference type="EMBL" id="GJE92139.1"/>
    </source>
</evidence>
<evidence type="ECO:0000313" key="2">
    <source>
        <dbReference type="Proteomes" id="UP000703269"/>
    </source>
</evidence>
<dbReference type="EMBL" id="BPQB01000025">
    <property type="protein sequence ID" value="GJE92139.1"/>
    <property type="molecule type" value="Genomic_DNA"/>
</dbReference>
<dbReference type="InterPro" id="IPR011333">
    <property type="entry name" value="SKP1/BTB/POZ_sf"/>
</dbReference>
<organism evidence="1 2">
    <name type="scientific">Phanerochaete sordida</name>
    <dbReference type="NCBI Taxonomy" id="48140"/>
    <lineage>
        <taxon>Eukaryota</taxon>
        <taxon>Fungi</taxon>
        <taxon>Dikarya</taxon>
        <taxon>Basidiomycota</taxon>
        <taxon>Agaricomycotina</taxon>
        <taxon>Agaricomycetes</taxon>
        <taxon>Polyporales</taxon>
        <taxon>Phanerochaetaceae</taxon>
        <taxon>Phanerochaete</taxon>
    </lineage>
</organism>
<comment type="caution">
    <text evidence="1">The sequence shown here is derived from an EMBL/GenBank/DDBJ whole genome shotgun (WGS) entry which is preliminary data.</text>
</comment>
<evidence type="ECO:0008006" key="3">
    <source>
        <dbReference type="Google" id="ProtNLM"/>
    </source>
</evidence>
<reference evidence="1 2" key="1">
    <citation type="submission" date="2021-08" db="EMBL/GenBank/DDBJ databases">
        <title>Draft Genome Sequence of Phanerochaete sordida strain YK-624.</title>
        <authorList>
            <person name="Mori T."/>
            <person name="Dohra H."/>
            <person name="Suzuki T."/>
            <person name="Kawagishi H."/>
            <person name="Hirai H."/>
        </authorList>
    </citation>
    <scope>NUCLEOTIDE SEQUENCE [LARGE SCALE GENOMIC DNA]</scope>
    <source>
        <strain evidence="1 2">YK-624</strain>
    </source>
</reference>
<dbReference type="OrthoDB" id="2367075at2759"/>
<dbReference type="Gene3D" id="3.30.710.10">
    <property type="entry name" value="Potassium Channel Kv1.1, Chain A"/>
    <property type="match status" value="1"/>
</dbReference>